<dbReference type="CDD" id="cd04859">
    <property type="entry name" value="Prim_Pol"/>
    <property type="match status" value="1"/>
</dbReference>
<evidence type="ECO:0000313" key="3">
    <source>
        <dbReference type="Proteomes" id="UP000680866"/>
    </source>
</evidence>
<dbReference type="SUPFAM" id="SSF56747">
    <property type="entry name" value="Prim-pol domain"/>
    <property type="match status" value="1"/>
</dbReference>
<proteinExistence type="predicted"/>
<sequence length="288" mass="30010">MRNLLAAALAYAEQGWPVFMLGRSKRPVANCDPCRTAGTDHQPDTCGHLTCHGFYAATTDPQRIREILGVTPGGLLAIRTGTVSGLAVVDIDPRNGGALLPDLMPPTYCVRTGSNGWHLYYRHPRQPLAGKLAGHDGIDIKTDGGYVVAPPSIHPATGRPYRQAGNRPVVEMPPPLLAACRPAPVPTPMHPVPPITAAGGGGISSPAALLNAHLSAVARAPEGRRRTTLYGAARGVARLVAAGLISHTDAHHALTHAGRAAGQTDRDIRAAIRGGFTAEHVATEGTAA</sequence>
<evidence type="ECO:0000313" key="2">
    <source>
        <dbReference type="EMBL" id="BCJ65873.1"/>
    </source>
</evidence>
<name>A0A810N2A0_9ACTN</name>
<keyword evidence="3" id="KW-1185">Reference proteome</keyword>
<dbReference type="AlphaFoldDB" id="A0A810N2A0"/>
<dbReference type="RefSeq" id="WP_212825607.1">
    <property type="nucleotide sequence ID" value="NZ_AP023359.1"/>
</dbReference>
<accession>A0A810N2A0</accession>
<gene>
    <name evidence="2" type="ORF">Prubr_28940</name>
</gene>
<protein>
    <recommendedName>
        <fullName evidence="1">DNA primase/polymerase bifunctional N-terminal domain-containing protein</fullName>
    </recommendedName>
</protein>
<dbReference type="EMBL" id="AP023359">
    <property type="protein sequence ID" value="BCJ65873.1"/>
    <property type="molecule type" value="Genomic_DNA"/>
</dbReference>
<dbReference type="KEGG" id="pry:Prubr_28940"/>
<organism evidence="2 3">
    <name type="scientific">Polymorphospora rubra</name>
    <dbReference type="NCBI Taxonomy" id="338584"/>
    <lineage>
        <taxon>Bacteria</taxon>
        <taxon>Bacillati</taxon>
        <taxon>Actinomycetota</taxon>
        <taxon>Actinomycetes</taxon>
        <taxon>Micromonosporales</taxon>
        <taxon>Micromonosporaceae</taxon>
        <taxon>Polymorphospora</taxon>
    </lineage>
</organism>
<reference evidence="2" key="1">
    <citation type="submission" date="2020-08" db="EMBL/GenBank/DDBJ databases">
        <title>Whole genome shotgun sequence of Polymorphospora rubra NBRC 101157.</title>
        <authorList>
            <person name="Komaki H."/>
            <person name="Tamura T."/>
        </authorList>
    </citation>
    <scope>NUCLEOTIDE SEQUENCE</scope>
    <source>
        <strain evidence="2">NBRC 101157</strain>
    </source>
</reference>
<dbReference type="Pfam" id="PF09250">
    <property type="entry name" value="Prim-Pol"/>
    <property type="match status" value="1"/>
</dbReference>
<dbReference type="InterPro" id="IPR015330">
    <property type="entry name" value="DNA_primase/pol_bifunc_N"/>
</dbReference>
<feature type="domain" description="DNA primase/polymerase bifunctional N-terminal" evidence="1">
    <location>
        <begin position="8"/>
        <end position="177"/>
    </location>
</feature>
<evidence type="ECO:0000259" key="1">
    <source>
        <dbReference type="SMART" id="SM00943"/>
    </source>
</evidence>
<dbReference type="Proteomes" id="UP000680866">
    <property type="component" value="Chromosome"/>
</dbReference>
<dbReference type="SMART" id="SM00943">
    <property type="entry name" value="Prim-Pol"/>
    <property type="match status" value="1"/>
</dbReference>